<gene>
    <name evidence="2" type="ORF">PoB_002413400</name>
</gene>
<dbReference type="PANTHER" id="PTHR37687:SF1">
    <property type="entry name" value="AGAP006772-PA"/>
    <property type="match status" value="1"/>
</dbReference>
<keyword evidence="3" id="KW-1185">Reference proteome</keyword>
<organism evidence="2 3">
    <name type="scientific">Plakobranchus ocellatus</name>
    <dbReference type="NCBI Taxonomy" id="259542"/>
    <lineage>
        <taxon>Eukaryota</taxon>
        <taxon>Metazoa</taxon>
        <taxon>Spiralia</taxon>
        <taxon>Lophotrochozoa</taxon>
        <taxon>Mollusca</taxon>
        <taxon>Gastropoda</taxon>
        <taxon>Heterobranchia</taxon>
        <taxon>Euthyneura</taxon>
        <taxon>Panpulmonata</taxon>
        <taxon>Sacoglossa</taxon>
        <taxon>Placobranchoidea</taxon>
        <taxon>Plakobranchidae</taxon>
        <taxon>Plakobranchus</taxon>
    </lineage>
</organism>
<evidence type="ECO:0000256" key="1">
    <source>
        <dbReference type="SAM" id="SignalP"/>
    </source>
</evidence>
<evidence type="ECO:0000313" key="2">
    <source>
        <dbReference type="EMBL" id="GFN97628.1"/>
    </source>
</evidence>
<feature type="signal peptide" evidence="1">
    <location>
        <begin position="1"/>
        <end position="25"/>
    </location>
</feature>
<dbReference type="InterPro" id="IPR038875">
    <property type="entry name" value="PLA2_conodipine-like"/>
</dbReference>
<accession>A0AAV3ZUP2</accession>
<feature type="chain" id="PRO_5043663152" evidence="1">
    <location>
        <begin position="26"/>
        <end position="347"/>
    </location>
</feature>
<dbReference type="GO" id="GO:0006644">
    <property type="term" value="P:phospholipid metabolic process"/>
    <property type="evidence" value="ECO:0007669"/>
    <property type="project" value="InterPro"/>
</dbReference>
<dbReference type="SUPFAM" id="SSF48619">
    <property type="entry name" value="Phospholipase A2, PLA2"/>
    <property type="match status" value="1"/>
</dbReference>
<dbReference type="Proteomes" id="UP000735302">
    <property type="component" value="Unassembled WGS sequence"/>
</dbReference>
<evidence type="ECO:0000313" key="3">
    <source>
        <dbReference type="Proteomes" id="UP000735302"/>
    </source>
</evidence>
<keyword evidence="1" id="KW-0732">Signal</keyword>
<dbReference type="PANTHER" id="PTHR37687">
    <property type="entry name" value="AGAP006772-PA"/>
    <property type="match status" value="1"/>
</dbReference>
<dbReference type="AlphaFoldDB" id="A0AAV3ZUP2"/>
<dbReference type="Gene3D" id="1.20.90.10">
    <property type="entry name" value="Phospholipase A2 domain"/>
    <property type="match status" value="1"/>
</dbReference>
<sequence length="347" mass="39872">MFANPFTFALMGLSLLSHERCVTSAFAFPDSFTISRPCKKYDGDGCSIPFGFPFFFKTQFTKSCDRHDICYHCGVAYGIPRSRCDNAFRNNTLATCTSNYLSLYPPFPVPPPFTASAYPGRNFNTLRKLQFLKTLKKYGAESLELVLQREIKAFIQQHQHQPSIEEFLAWLLDHEAHVRILAEWAKILDGYFQQVGPVYSNKRTSQDKIKLLTEEEETNPMPDQYILKIIESSGLKTKKEHFHLEQASPELSAHKNQSRLSKVFPDLLLSRGDRINWCLEIDRYLQTTKGRIPLSAVKCPDIGYLVCDFFSEVYYLAVSFFASSSYHKVPEFYCHQSFVKKCLPALP</sequence>
<dbReference type="InterPro" id="IPR036444">
    <property type="entry name" value="PLipase_A2_dom_sf"/>
</dbReference>
<dbReference type="GO" id="GO:0004623">
    <property type="term" value="F:phospholipase A2 activity"/>
    <property type="evidence" value="ECO:0007669"/>
    <property type="project" value="InterPro"/>
</dbReference>
<dbReference type="EMBL" id="BLXT01002790">
    <property type="protein sequence ID" value="GFN97628.1"/>
    <property type="molecule type" value="Genomic_DNA"/>
</dbReference>
<name>A0AAV3ZUP2_9GAST</name>
<comment type="caution">
    <text evidence="2">The sequence shown here is derived from an EMBL/GenBank/DDBJ whole genome shotgun (WGS) entry which is preliminary data.</text>
</comment>
<dbReference type="GO" id="GO:0050482">
    <property type="term" value="P:arachidonate secretion"/>
    <property type="evidence" value="ECO:0007669"/>
    <property type="project" value="InterPro"/>
</dbReference>
<reference evidence="2 3" key="1">
    <citation type="journal article" date="2021" name="Elife">
        <title>Chloroplast acquisition without the gene transfer in kleptoplastic sea slugs, Plakobranchus ocellatus.</title>
        <authorList>
            <person name="Maeda T."/>
            <person name="Takahashi S."/>
            <person name="Yoshida T."/>
            <person name="Shimamura S."/>
            <person name="Takaki Y."/>
            <person name="Nagai Y."/>
            <person name="Toyoda A."/>
            <person name="Suzuki Y."/>
            <person name="Arimoto A."/>
            <person name="Ishii H."/>
            <person name="Satoh N."/>
            <person name="Nishiyama T."/>
            <person name="Hasebe M."/>
            <person name="Maruyama T."/>
            <person name="Minagawa J."/>
            <person name="Obokata J."/>
            <person name="Shigenobu S."/>
        </authorList>
    </citation>
    <scope>NUCLEOTIDE SEQUENCE [LARGE SCALE GENOMIC DNA]</scope>
</reference>
<proteinExistence type="predicted"/>
<protein>
    <submittedName>
        <fullName evidence="2">Conodipine_vc3 prepropeptide</fullName>
    </submittedName>
</protein>